<reference evidence="1 2" key="1">
    <citation type="submission" date="2017-09" db="EMBL/GenBank/DDBJ databases">
        <title>Depth-based differentiation of microbial function through sediment-hosted aquifers and enrichment of novel symbionts in the deep terrestrial subsurface.</title>
        <authorList>
            <person name="Probst A.J."/>
            <person name="Ladd B."/>
            <person name="Jarett J.K."/>
            <person name="Geller-Mcgrath D.E."/>
            <person name="Sieber C.M."/>
            <person name="Emerson J.B."/>
            <person name="Anantharaman K."/>
            <person name="Thomas B.C."/>
            <person name="Malmstrom R."/>
            <person name="Stieglmeier M."/>
            <person name="Klingl A."/>
            <person name="Woyke T."/>
            <person name="Ryan C.M."/>
            <person name="Banfield J.F."/>
        </authorList>
    </citation>
    <scope>NUCLEOTIDE SEQUENCE [LARGE SCALE GENOMIC DNA]</scope>
    <source>
        <strain evidence="1">CG22_combo_CG10-13_8_21_14_all_01_47_9</strain>
    </source>
</reference>
<comment type="caution">
    <text evidence="1">The sequence shown here is derived from an EMBL/GenBank/DDBJ whole genome shotgun (WGS) entry which is preliminary data.</text>
</comment>
<proteinExistence type="predicted"/>
<dbReference type="Proteomes" id="UP000229981">
    <property type="component" value="Unassembled WGS sequence"/>
</dbReference>
<sequence length="280" mass="31229">MPPTIEYQEVNTNFHGLGLERFRFSENNPAKQWWDSINTTEFTSDQLRTAPDSALAILRSAAAVSLLKQQPLTIGSGDKYQNTEVEWLTDRAFPLKTANTEPNYTESRDNGGTTDYVTPLKTDKGILEIVLNPAWGISWRLSPAQPKESPFAAAVTQYPQLAVTLPEDRSQPPKDSDRYREPHFLSPHLLAEITSRYKINFQYLTADLNNLLTDLLVHQDTGFSFGSINSGNNLLLPDNGFGCFSIANPSQGVEVGFWLGKELGTKFVNIDGYQPSKANQ</sequence>
<accession>A0A2H0E1L7</accession>
<dbReference type="AlphaFoldDB" id="A0A2H0E1L7"/>
<dbReference type="EMBL" id="PCTU01000066">
    <property type="protein sequence ID" value="PIP88018.1"/>
    <property type="molecule type" value="Genomic_DNA"/>
</dbReference>
<organism evidence="1 2">
    <name type="scientific">Candidatus Beckwithbacteria bacterium CG22_combo_CG10-13_8_21_14_all_01_47_9</name>
    <dbReference type="NCBI Taxonomy" id="1974496"/>
    <lineage>
        <taxon>Bacteria</taxon>
        <taxon>Candidatus Beckwithiibacteriota</taxon>
    </lineage>
</organism>
<feature type="non-terminal residue" evidence="1">
    <location>
        <position position="280"/>
    </location>
</feature>
<gene>
    <name evidence="1" type="ORF">COW80_02630</name>
</gene>
<evidence type="ECO:0000313" key="1">
    <source>
        <dbReference type="EMBL" id="PIP88018.1"/>
    </source>
</evidence>
<evidence type="ECO:0000313" key="2">
    <source>
        <dbReference type="Proteomes" id="UP000229981"/>
    </source>
</evidence>
<name>A0A2H0E1L7_9BACT</name>
<protein>
    <submittedName>
        <fullName evidence="1">Uncharacterized protein</fullName>
    </submittedName>
</protein>